<dbReference type="PROSITE" id="PS50102">
    <property type="entry name" value="RRM"/>
    <property type="match status" value="1"/>
</dbReference>
<evidence type="ECO:0000313" key="4">
    <source>
        <dbReference type="EMBL" id="GMK55972.1"/>
    </source>
</evidence>
<dbReference type="AlphaFoldDB" id="A0AAD3YBJ1"/>
<keyword evidence="5" id="KW-1185">Reference proteome</keyword>
<comment type="caution">
    <text evidence="4">The sequence shown here is derived from an EMBL/GenBank/DDBJ whole genome shotgun (WGS) entry which is preliminary data.</text>
</comment>
<dbReference type="Proteomes" id="UP001222932">
    <property type="component" value="Unassembled WGS sequence"/>
</dbReference>
<feature type="domain" description="RRM" evidence="3">
    <location>
        <begin position="8"/>
        <end position="87"/>
    </location>
</feature>
<evidence type="ECO:0000256" key="1">
    <source>
        <dbReference type="ARBA" id="ARBA00022884"/>
    </source>
</evidence>
<dbReference type="InterPro" id="IPR012677">
    <property type="entry name" value="Nucleotide-bd_a/b_plait_sf"/>
</dbReference>
<evidence type="ECO:0000259" key="3">
    <source>
        <dbReference type="PROSITE" id="PS50102"/>
    </source>
</evidence>
<dbReference type="GO" id="GO:0003723">
    <property type="term" value="F:RNA binding"/>
    <property type="evidence" value="ECO:0007669"/>
    <property type="project" value="UniProtKB-UniRule"/>
</dbReference>
<gene>
    <name evidence="4" type="ORF">CspeluHIS016_0210280</name>
</gene>
<dbReference type="InterPro" id="IPR000504">
    <property type="entry name" value="RRM_dom"/>
</dbReference>
<accession>A0AAD3YBJ1</accession>
<organism evidence="4 5">
    <name type="scientific">Cutaneotrichosporon spelunceum</name>
    <dbReference type="NCBI Taxonomy" id="1672016"/>
    <lineage>
        <taxon>Eukaryota</taxon>
        <taxon>Fungi</taxon>
        <taxon>Dikarya</taxon>
        <taxon>Basidiomycota</taxon>
        <taxon>Agaricomycotina</taxon>
        <taxon>Tremellomycetes</taxon>
        <taxon>Trichosporonales</taxon>
        <taxon>Trichosporonaceae</taxon>
        <taxon>Cutaneotrichosporon</taxon>
    </lineage>
</organism>
<dbReference type="Gene3D" id="3.30.70.330">
    <property type="match status" value="2"/>
</dbReference>
<keyword evidence="1 2" id="KW-0694">RNA-binding</keyword>
<protein>
    <recommendedName>
        <fullName evidence="3">RRM domain-containing protein</fullName>
    </recommendedName>
</protein>
<dbReference type="Pfam" id="PF00076">
    <property type="entry name" value="RRM_1"/>
    <property type="match status" value="1"/>
</dbReference>
<dbReference type="FunFam" id="3.30.70.330:FF:000039">
    <property type="entry name" value="U1 small nuclear ribonucleoprotein A"/>
    <property type="match status" value="1"/>
</dbReference>
<reference evidence="4" key="1">
    <citation type="journal article" date="2023" name="BMC Genomics">
        <title>Chromosome-level genome assemblies of Cutaneotrichosporon spp. (Trichosporonales, Basidiomycota) reveal imbalanced evolution between nucleotide sequences and chromosome synteny.</title>
        <authorList>
            <person name="Kobayashi Y."/>
            <person name="Kayamori A."/>
            <person name="Aoki K."/>
            <person name="Shiwa Y."/>
            <person name="Matsutani M."/>
            <person name="Fujita N."/>
            <person name="Sugita T."/>
            <person name="Iwasaki W."/>
            <person name="Tanaka N."/>
            <person name="Takashima M."/>
        </authorList>
    </citation>
    <scope>NUCLEOTIDE SEQUENCE</scope>
    <source>
        <strain evidence="4">HIS016</strain>
    </source>
</reference>
<name>A0AAD3YBJ1_9TREE</name>
<dbReference type="SUPFAM" id="SSF54928">
    <property type="entry name" value="RNA-binding domain, RBD"/>
    <property type="match status" value="2"/>
</dbReference>
<dbReference type="EMBL" id="BTCM01000002">
    <property type="protein sequence ID" value="GMK55972.1"/>
    <property type="molecule type" value="Genomic_DNA"/>
</dbReference>
<evidence type="ECO:0000256" key="2">
    <source>
        <dbReference type="PROSITE-ProRule" id="PRU00176"/>
    </source>
</evidence>
<sequence>MAYATPSPTLFVGNLENKTKKPELRSQLYALFTPYGRVIDIVAKKHGGGRGQAFIVFDEVTSATAALRALSGEMFYDRSLNIAYARTSSHATLALDDPTFSKEAIAIKAARGVLDTARGEYEQLASEKRLLDEPEERAAKRVKMDDDDDMEIEMEDDEDVTGEGIAVICTNLPAECNEEIMGALFSQYPGFARAVAFTGPVPASHPPPNAEAKSFRALFSSRAEAEAAVAPLNGYLMQPGWEMTVSVQVQA</sequence>
<evidence type="ECO:0000313" key="5">
    <source>
        <dbReference type="Proteomes" id="UP001222932"/>
    </source>
</evidence>
<dbReference type="SMART" id="SM00360">
    <property type="entry name" value="RRM"/>
    <property type="match status" value="2"/>
</dbReference>
<dbReference type="InterPro" id="IPR035979">
    <property type="entry name" value="RBD_domain_sf"/>
</dbReference>
<dbReference type="CDD" id="cd12246">
    <property type="entry name" value="RRM1_U1A_like"/>
    <property type="match status" value="1"/>
</dbReference>
<reference evidence="4" key="2">
    <citation type="submission" date="2023-06" db="EMBL/GenBank/DDBJ databases">
        <authorList>
            <person name="Kobayashi Y."/>
            <person name="Kayamori A."/>
            <person name="Aoki K."/>
            <person name="Shiwa Y."/>
            <person name="Fujita N."/>
            <person name="Sugita T."/>
            <person name="Iwasaki W."/>
            <person name="Tanaka N."/>
            <person name="Takashima M."/>
        </authorList>
    </citation>
    <scope>NUCLEOTIDE SEQUENCE</scope>
    <source>
        <strain evidence="4">HIS016</strain>
    </source>
</reference>
<proteinExistence type="predicted"/>
<dbReference type="PANTHER" id="PTHR10501">
    <property type="entry name" value="U1 SMALL NUCLEAR RIBONUCLEOPROTEIN A/U2 SMALL NUCLEAR RIBONUCLEOPROTEIN B"/>
    <property type="match status" value="1"/>
</dbReference>